<organism evidence="5 6">
    <name type="scientific">Senna tora</name>
    <dbReference type="NCBI Taxonomy" id="362788"/>
    <lineage>
        <taxon>Eukaryota</taxon>
        <taxon>Viridiplantae</taxon>
        <taxon>Streptophyta</taxon>
        <taxon>Embryophyta</taxon>
        <taxon>Tracheophyta</taxon>
        <taxon>Spermatophyta</taxon>
        <taxon>Magnoliopsida</taxon>
        <taxon>eudicotyledons</taxon>
        <taxon>Gunneridae</taxon>
        <taxon>Pentapetalae</taxon>
        <taxon>rosids</taxon>
        <taxon>fabids</taxon>
        <taxon>Fabales</taxon>
        <taxon>Fabaceae</taxon>
        <taxon>Caesalpinioideae</taxon>
        <taxon>Cassia clade</taxon>
        <taxon>Senna</taxon>
    </lineage>
</organism>
<dbReference type="Proteomes" id="UP000634136">
    <property type="component" value="Unassembled WGS sequence"/>
</dbReference>
<keyword evidence="4" id="KW-0677">Repeat</keyword>
<gene>
    <name evidence="5" type="ORF">G2W53_013597</name>
</gene>
<name>A0A834U008_9FABA</name>
<evidence type="ECO:0000256" key="1">
    <source>
        <dbReference type="ARBA" id="ARBA00004496"/>
    </source>
</evidence>
<evidence type="ECO:0000313" key="6">
    <source>
        <dbReference type="Proteomes" id="UP000634136"/>
    </source>
</evidence>
<accession>A0A834U008</accession>
<evidence type="ECO:0000256" key="2">
    <source>
        <dbReference type="ARBA" id="ARBA00022490"/>
    </source>
</evidence>
<dbReference type="PANTHER" id="PTHR15598">
    <property type="entry name" value="ENHANCER OF MRNA-DECAPPING PROTEIN 4"/>
    <property type="match status" value="1"/>
</dbReference>
<dbReference type="GO" id="GO:0000932">
    <property type="term" value="C:P-body"/>
    <property type="evidence" value="ECO:0007669"/>
    <property type="project" value="TreeGrafter"/>
</dbReference>
<protein>
    <submittedName>
        <fullName evidence="5">Enhancer of mRNA-decapping protein 4-like</fullName>
    </submittedName>
</protein>
<dbReference type="OrthoDB" id="1436036at2759"/>
<keyword evidence="2" id="KW-0963">Cytoplasm</keyword>
<dbReference type="GO" id="GO:0031087">
    <property type="term" value="P:deadenylation-independent decapping of nuclear-transcribed mRNA"/>
    <property type="evidence" value="ECO:0007669"/>
    <property type="project" value="InterPro"/>
</dbReference>
<comment type="caution">
    <text evidence="5">The sequence shown here is derived from an EMBL/GenBank/DDBJ whole genome shotgun (WGS) entry which is preliminary data.</text>
</comment>
<keyword evidence="6" id="KW-1185">Reference proteome</keyword>
<evidence type="ECO:0000256" key="4">
    <source>
        <dbReference type="ARBA" id="ARBA00022737"/>
    </source>
</evidence>
<sequence length="100" mass="10973">MAAVGPAVVRAISPSIEKTISSAIVESFQCLLFVFFFLQEALKSSFETSVVPAFEMSCKAMFEQVDSTFQKGMVVEHTSAVQQHLESGHTSFAMKIDPLH</sequence>
<keyword evidence="3" id="KW-0853">WD repeat</keyword>
<comment type="subcellular location">
    <subcellularLocation>
        <location evidence="1">Cytoplasm</location>
    </subcellularLocation>
</comment>
<dbReference type="AlphaFoldDB" id="A0A834U008"/>
<dbReference type="PANTHER" id="PTHR15598:SF5">
    <property type="entry name" value="ENHANCER OF MRNA-DECAPPING PROTEIN 4"/>
    <property type="match status" value="1"/>
</dbReference>
<dbReference type="InterPro" id="IPR045152">
    <property type="entry name" value="EDC4-like"/>
</dbReference>
<evidence type="ECO:0000256" key="3">
    <source>
        <dbReference type="ARBA" id="ARBA00022574"/>
    </source>
</evidence>
<evidence type="ECO:0000313" key="5">
    <source>
        <dbReference type="EMBL" id="KAF7831264.1"/>
    </source>
</evidence>
<reference evidence="5" key="1">
    <citation type="submission" date="2020-09" db="EMBL/GenBank/DDBJ databases">
        <title>Genome-Enabled Discovery of Anthraquinone Biosynthesis in Senna tora.</title>
        <authorList>
            <person name="Kang S.-H."/>
            <person name="Pandey R.P."/>
            <person name="Lee C.-M."/>
            <person name="Sim J.-S."/>
            <person name="Jeong J.-T."/>
            <person name="Choi B.-S."/>
            <person name="Jung M."/>
            <person name="Ginzburg D."/>
            <person name="Zhao K."/>
            <person name="Won S.Y."/>
            <person name="Oh T.-J."/>
            <person name="Yu Y."/>
            <person name="Kim N.-H."/>
            <person name="Lee O.R."/>
            <person name="Lee T.-H."/>
            <person name="Bashyal P."/>
            <person name="Kim T.-S."/>
            <person name="Lee W.-H."/>
            <person name="Kawkins C."/>
            <person name="Kim C.-K."/>
            <person name="Kim J.S."/>
            <person name="Ahn B.O."/>
            <person name="Rhee S.Y."/>
            <person name="Sohng J.K."/>
        </authorList>
    </citation>
    <scope>NUCLEOTIDE SEQUENCE</scope>
    <source>
        <tissue evidence="5">Leaf</tissue>
    </source>
</reference>
<dbReference type="EMBL" id="JAAIUW010000005">
    <property type="protein sequence ID" value="KAF7831264.1"/>
    <property type="molecule type" value="Genomic_DNA"/>
</dbReference>
<proteinExistence type="predicted"/>